<dbReference type="InterPro" id="IPR022134">
    <property type="entry name" value="DUF3667"/>
</dbReference>
<evidence type="ECO:0000313" key="3">
    <source>
        <dbReference type="Proteomes" id="UP000808337"/>
    </source>
</evidence>
<feature type="transmembrane region" description="Helical" evidence="1">
    <location>
        <begin position="319"/>
        <end position="346"/>
    </location>
</feature>
<dbReference type="Pfam" id="PF12412">
    <property type="entry name" value="DUF3667"/>
    <property type="match status" value="1"/>
</dbReference>
<feature type="transmembrane region" description="Helical" evidence="1">
    <location>
        <begin position="256"/>
        <end position="277"/>
    </location>
</feature>
<keyword evidence="1" id="KW-0472">Membrane</keyword>
<dbReference type="Proteomes" id="UP000808337">
    <property type="component" value="Unassembled WGS sequence"/>
</dbReference>
<keyword evidence="1" id="KW-1133">Transmembrane helix</keyword>
<evidence type="ECO:0000256" key="1">
    <source>
        <dbReference type="SAM" id="Phobius"/>
    </source>
</evidence>
<name>A0A9D7SYN5_9BACT</name>
<feature type="transmembrane region" description="Helical" evidence="1">
    <location>
        <begin position="86"/>
        <end position="104"/>
    </location>
</feature>
<feature type="transmembrane region" description="Helical" evidence="1">
    <location>
        <begin position="283"/>
        <end position="307"/>
    </location>
</feature>
<comment type="caution">
    <text evidence="2">The sequence shown here is derived from an EMBL/GenBank/DDBJ whole genome shotgun (WGS) entry which is preliminary data.</text>
</comment>
<dbReference type="EMBL" id="JADKGY010000029">
    <property type="protein sequence ID" value="MBK9984383.1"/>
    <property type="molecule type" value="Genomic_DNA"/>
</dbReference>
<dbReference type="AlphaFoldDB" id="A0A9D7SYN5"/>
<proteinExistence type="predicted"/>
<evidence type="ECO:0000313" key="2">
    <source>
        <dbReference type="EMBL" id="MBK9984383.1"/>
    </source>
</evidence>
<gene>
    <name evidence="2" type="ORF">IPP15_18785</name>
</gene>
<protein>
    <submittedName>
        <fullName evidence="2">DUF3667 domain-containing protein</fullName>
    </submittedName>
</protein>
<keyword evidence="1" id="KW-0812">Transmembrane</keyword>
<accession>A0A9D7SYN5</accession>
<feature type="transmembrane region" description="Helical" evidence="1">
    <location>
        <begin position="227"/>
        <end position="244"/>
    </location>
</feature>
<organism evidence="2 3">
    <name type="scientific">Candidatus Opimibacter skivensis</name>
    <dbReference type="NCBI Taxonomy" id="2982028"/>
    <lineage>
        <taxon>Bacteria</taxon>
        <taxon>Pseudomonadati</taxon>
        <taxon>Bacteroidota</taxon>
        <taxon>Saprospiria</taxon>
        <taxon>Saprospirales</taxon>
        <taxon>Saprospiraceae</taxon>
        <taxon>Candidatus Opimibacter</taxon>
    </lineage>
</organism>
<reference evidence="2 3" key="1">
    <citation type="submission" date="2020-10" db="EMBL/GenBank/DDBJ databases">
        <title>Connecting structure to function with the recovery of over 1000 high-quality activated sludge metagenome-assembled genomes encoding full-length rRNA genes using long-read sequencing.</title>
        <authorList>
            <person name="Singleton C.M."/>
            <person name="Petriglieri F."/>
            <person name="Kristensen J.M."/>
            <person name="Kirkegaard R.H."/>
            <person name="Michaelsen T.Y."/>
            <person name="Andersen M.H."/>
            <person name="Karst S.M."/>
            <person name="Dueholm M.S."/>
            <person name="Nielsen P.H."/>
            <person name="Albertsen M."/>
        </authorList>
    </citation>
    <scope>NUCLEOTIDE SEQUENCE [LARGE SCALE GENOMIC DNA]</scope>
    <source>
        <strain evidence="2">Ribe_18-Q3-R11-54_MAXAC.273</strain>
    </source>
</reference>
<sequence>MGHKKLREEKNCLNCGHTVEERFCTHCGQENLEIHDSAFHLIIHYIQDMFHYDGKFWHTLKVLVLKPGQVAKEYMEGRRSQNLEPLRFYVFASTVFFLLLFYLVNSEKWSVHTDPKFNYNKRLYNLEQERKFLEGSPDTAYAVLLKKGVKVKLDSIRKIDNDTSRTGLPIKITIPASTDTSKIGWLEAWLDKRAEKRNDELSEKHEGDQNGILAEIGIEAFHKLPQLLFLSMPFFAFFLKLLYLRKRRNYVEHLIFSFYFFAYLFVVLSIYVLLIFVQTENKLVLNVLSYLSGGLTIYMYVYLLLAMKRFYGGRWRYLLLRYVLLVFLFISIFLILFILTLVGIYFF</sequence>